<reference evidence="2 3" key="1">
    <citation type="submission" date="2014-08" db="EMBL/GenBank/DDBJ databases">
        <title>Comparative genomics of the Paenibacillus odorifer group.</title>
        <authorList>
            <person name="den Bakker H.C."/>
            <person name="Tsai Y.-C."/>
            <person name="Martin N."/>
            <person name="Korlach J."/>
            <person name="Wiedmann M."/>
        </authorList>
    </citation>
    <scope>NUCLEOTIDE SEQUENCE [LARGE SCALE GENOMIC DNA]</scope>
    <source>
        <strain evidence="2 3">DSM 14472</strain>
    </source>
</reference>
<evidence type="ECO:0000313" key="2">
    <source>
        <dbReference type="EMBL" id="AIQ65399.1"/>
    </source>
</evidence>
<protein>
    <submittedName>
        <fullName evidence="2">Uncharacterized protein</fullName>
    </submittedName>
</protein>
<dbReference type="AlphaFoldDB" id="A0A089N9G4"/>
<accession>A0A089N9G4</accession>
<keyword evidence="1" id="KW-0812">Transmembrane</keyword>
<evidence type="ECO:0000256" key="1">
    <source>
        <dbReference type="SAM" id="Phobius"/>
    </source>
</evidence>
<dbReference type="HOGENOM" id="CLU_142121_0_0_9"/>
<gene>
    <name evidence="2" type="ORF">PSTEL_22050</name>
</gene>
<dbReference type="STRING" id="169760.PSTEL_22050"/>
<dbReference type="OrthoDB" id="53505at2"/>
<keyword evidence="1" id="KW-0472">Membrane</keyword>
<dbReference type="KEGG" id="pste:PSTEL_22050"/>
<feature type="transmembrane region" description="Helical" evidence="1">
    <location>
        <begin position="6"/>
        <end position="26"/>
    </location>
</feature>
<feature type="transmembrane region" description="Helical" evidence="1">
    <location>
        <begin position="69"/>
        <end position="90"/>
    </location>
</feature>
<name>A0A089N9G4_9BACL</name>
<dbReference type="RefSeq" id="WP_038698421.1">
    <property type="nucleotide sequence ID" value="NZ_CP009286.1"/>
</dbReference>
<sequence length="157" mass="17183">MIEFGNLLIPAAVLLPNLLYAFWPAANVPKLTDSPRSLLYKIVEGAGRAGVMITPIFSAAPQFNLYETFFLSGMIVFLLLYYAGWARYLAGGREWSLLFLPMGGLPVPMAVAPVLFFISASLFLHSPLLLISSLILGAGHIPASLHMYRQIGGDRKK</sequence>
<dbReference type="Proteomes" id="UP000029507">
    <property type="component" value="Chromosome"/>
</dbReference>
<proteinExistence type="predicted"/>
<feature type="transmembrane region" description="Helical" evidence="1">
    <location>
        <begin position="97"/>
        <end position="122"/>
    </location>
</feature>
<dbReference type="EMBL" id="CP009286">
    <property type="protein sequence ID" value="AIQ65399.1"/>
    <property type="molecule type" value="Genomic_DNA"/>
</dbReference>
<organism evidence="2 3">
    <name type="scientific">Paenibacillus stellifer</name>
    <dbReference type="NCBI Taxonomy" id="169760"/>
    <lineage>
        <taxon>Bacteria</taxon>
        <taxon>Bacillati</taxon>
        <taxon>Bacillota</taxon>
        <taxon>Bacilli</taxon>
        <taxon>Bacillales</taxon>
        <taxon>Paenibacillaceae</taxon>
        <taxon>Paenibacillus</taxon>
    </lineage>
</organism>
<keyword evidence="1" id="KW-1133">Transmembrane helix</keyword>
<feature type="transmembrane region" description="Helical" evidence="1">
    <location>
        <begin position="128"/>
        <end position="148"/>
    </location>
</feature>
<keyword evidence="3" id="KW-1185">Reference proteome</keyword>
<evidence type="ECO:0000313" key="3">
    <source>
        <dbReference type="Proteomes" id="UP000029507"/>
    </source>
</evidence>